<keyword evidence="2" id="KW-0378">Hydrolase</keyword>
<proteinExistence type="predicted"/>
<dbReference type="SUPFAM" id="SSF53474">
    <property type="entry name" value="alpha/beta-Hydrolases"/>
    <property type="match status" value="1"/>
</dbReference>
<dbReference type="Gene3D" id="3.40.50.1820">
    <property type="entry name" value="alpha/beta hydrolase"/>
    <property type="match status" value="1"/>
</dbReference>
<dbReference type="GeneID" id="85321091"/>
<dbReference type="PANTHER" id="PTHR23024">
    <property type="entry name" value="ARYLACETAMIDE DEACETYLASE"/>
    <property type="match status" value="1"/>
</dbReference>
<keyword evidence="3" id="KW-1185">Reference proteome</keyword>
<dbReference type="PANTHER" id="PTHR23024:SF339">
    <property type="entry name" value="ALPHA_BETA HYDROLASE FOLD-3 DOMAIN-CONTAINING PROTEIN"/>
    <property type="match status" value="1"/>
</dbReference>
<organism evidence="2 3">
    <name type="scientific">Lasiosphaeria miniovina</name>
    <dbReference type="NCBI Taxonomy" id="1954250"/>
    <lineage>
        <taxon>Eukaryota</taxon>
        <taxon>Fungi</taxon>
        <taxon>Dikarya</taxon>
        <taxon>Ascomycota</taxon>
        <taxon>Pezizomycotina</taxon>
        <taxon>Sordariomycetes</taxon>
        <taxon>Sordariomycetidae</taxon>
        <taxon>Sordariales</taxon>
        <taxon>Lasiosphaeriaceae</taxon>
        <taxon>Lasiosphaeria</taxon>
    </lineage>
</organism>
<reference evidence="2" key="1">
    <citation type="submission" date="2023-06" db="EMBL/GenBank/DDBJ databases">
        <title>Genome-scale phylogeny and comparative genomics of the fungal order Sordariales.</title>
        <authorList>
            <consortium name="Lawrence Berkeley National Laboratory"/>
            <person name="Hensen N."/>
            <person name="Bonometti L."/>
            <person name="Westerberg I."/>
            <person name="Brannstrom I.O."/>
            <person name="Guillou S."/>
            <person name="Cros-Aarteil S."/>
            <person name="Calhoun S."/>
            <person name="Haridas S."/>
            <person name="Kuo A."/>
            <person name="Mondo S."/>
            <person name="Pangilinan J."/>
            <person name="Riley R."/>
            <person name="LaButti K."/>
            <person name="Andreopoulos B."/>
            <person name="Lipzen A."/>
            <person name="Chen C."/>
            <person name="Yanf M."/>
            <person name="Daum C."/>
            <person name="Ng V."/>
            <person name="Clum A."/>
            <person name="Steindorff A."/>
            <person name="Ohm R."/>
            <person name="Martin F."/>
            <person name="Silar P."/>
            <person name="Natvig D."/>
            <person name="Lalanne C."/>
            <person name="Gautier V."/>
            <person name="Ament-velasquez S.L."/>
            <person name="Kruys A."/>
            <person name="Hutchinson M.I."/>
            <person name="Powell A.J."/>
            <person name="Barry K."/>
            <person name="Miller A.N."/>
            <person name="Grigoriev I.V."/>
            <person name="Debuchy R."/>
            <person name="Gladieux P."/>
            <person name="Thoren M.H."/>
            <person name="Johannesson H."/>
        </authorList>
    </citation>
    <scope>NUCLEOTIDE SEQUENCE</scope>
    <source>
        <strain evidence="2">SMH2392-1A</strain>
    </source>
</reference>
<sequence>MSHVELDKFRRLDVVYKTLDGVPFEAVVIAPKSVLASQTARPLLAHFHGGGLITGTALDRQMIPLWLLQFAESRGVIVASPCFRLLPEALGSEILDDIKDFWGFVFTTLNSIVAQTYGISVDLGRVAAGGESAGGMLALQSAFLWPHTRIKLVMAQHCAFDLDSFAFNPKPLHVPEAASAWISEYLSNIKPGTFRVSSPFPEYRGLFQAAFNTGRYRDLLRGDRYMRIREALHEAKDVPPIWIAQGVNDRITSQEAASELVQEIRAAHPNTPFLYSLQPGGHGFDISHGMTEAWVQEGLRFAEQHW</sequence>
<dbReference type="AlphaFoldDB" id="A0AA40AKY6"/>
<dbReference type="InterPro" id="IPR013094">
    <property type="entry name" value="AB_hydrolase_3"/>
</dbReference>
<evidence type="ECO:0000259" key="1">
    <source>
        <dbReference type="Pfam" id="PF07859"/>
    </source>
</evidence>
<dbReference type="InterPro" id="IPR029058">
    <property type="entry name" value="AB_hydrolase_fold"/>
</dbReference>
<dbReference type="Proteomes" id="UP001172101">
    <property type="component" value="Unassembled WGS sequence"/>
</dbReference>
<gene>
    <name evidence="2" type="ORF">B0T26DRAFT_646549</name>
</gene>
<name>A0AA40AKY6_9PEZI</name>
<dbReference type="RefSeq" id="XP_060296559.1">
    <property type="nucleotide sequence ID" value="XM_060437821.1"/>
</dbReference>
<feature type="domain" description="Alpha/beta hydrolase fold-3" evidence="1">
    <location>
        <begin position="45"/>
        <end position="162"/>
    </location>
</feature>
<protein>
    <submittedName>
        <fullName evidence="2">Alpha/Beta hydrolase protein</fullName>
    </submittedName>
</protein>
<dbReference type="EMBL" id="JAUIRO010000004">
    <property type="protein sequence ID" value="KAK0717766.1"/>
    <property type="molecule type" value="Genomic_DNA"/>
</dbReference>
<dbReference type="GO" id="GO:0016787">
    <property type="term" value="F:hydrolase activity"/>
    <property type="evidence" value="ECO:0007669"/>
    <property type="project" value="UniProtKB-KW"/>
</dbReference>
<evidence type="ECO:0000313" key="2">
    <source>
        <dbReference type="EMBL" id="KAK0717766.1"/>
    </source>
</evidence>
<accession>A0AA40AKY6</accession>
<evidence type="ECO:0000313" key="3">
    <source>
        <dbReference type="Proteomes" id="UP001172101"/>
    </source>
</evidence>
<dbReference type="Pfam" id="PF07859">
    <property type="entry name" value="Abhydrolase_3"/>
    <property type="match status" value="1"/>
</dbReference>
<comment type="caution">
    <text evidence="2">The sequence shown here is derived from an EMBL/GenBank/DDBJ whole genome shotgun (WGS) entry which is preliminary data.</text>
</comment>
<dbReference type="InterPro" id="IPR050466">
    <property type="entry name" value="Carboxylest/Gibb_receptor"/>
</dbReference>